<reference evidence="2 3" key="1">
    <citation type="submission" date="2023-07" db="EMBL/GenBank/DDBJ databases">
        <title>Nocardioides sp. nov WY-20 isolated from soil.</title>
        <authorList>
            <person name="Liu B."/>
            <person name="Wan Y."/>
        </authorList>
    </citation>
    <scope>NUCLEOTIDE SEQUENCE [LARGE SCALE GENOMIC DNA]</scope>
    <source>
        <strain evidence="2 3">WY-20</strain>
    </source>
</reference>
<organism evidence="2 3">
    <name type="scientific">Nocardioides jiangxiensis</name>
    <dbReference type="NCBI Taxonomy" id="3064524"/>
    <lineage>
        <taxon>Bacteria</taxon>
        <taxon>Bacillati</taxon>
        <taxon>Actinomycetota</taxon>
        <taxon>Actinomycetes</taxon>
        <taxon>Propionibacteriales</taxon>
        <taxon>Nocardioidaceae</taxon>
        <taxon>Nocardioides</taxon>
    </lineage>
</organism>
<keyword evidence="1" id="KW-0472">Membrane</keyword>
<sequence length="84" mass="9003">MTRHNWFARTPRGRGWTPITWQGWALALALVVVPLAFGGALGATPSVLAGAAYGAASAFALLPLLWMAILKGPAPRWRYVGQDD</sequence>
<accession>A0ABT9B3S4</accession>
<feature type="transmembrane region" description="Helical" evidence="1">
    <location>
        <begin position="47"/>
        <end position="69"/>
    </location>
</feature>
<dbReference type="RefSeq" id="WP_305028257.1">
    <property type="nucleotide sequence ID" value="NZ_JAUQTA010000001.1"/>
</dbReference>
<keyword evidence="1" id="KW-1133">Transmembrane helix</keyword>
<dbReference type="EMBL" id="JAUQTA010000001">
    <property type="protein sequence ID" value="MDO7868903.1"/>
    <property type="molecule type" value="Genomic_DNA"/>
</dbReference>
<name>A0ABT9B3S4_9ACTN</name>
<evidence type="ECO:0000313" key="2">
    <source>
        <dbReference type="EMBL" id="MDO7868903.1"/>
    </source>
</evidence>
<evidence type="ECO:0000256" key="1">
    <source>
        <dbReference type="SAM" id="Phobius"/>
    </source>
</evidence>
<protein>
    <submittedName>
        <fullName evidence="2">Uncharacterized protein</fullName>
    </submittedName>
</protein>
<feature type="transmembrane region" description="Helical" evidence="1">
    <location>
        <begin position="21"/>
        <end position="41"/>
    </location>
</feature>
<comment type="caution">
    <text evidence="2">The sequence shown here is derived from an EMBL/GenBank/DDBJ whole genome shotgun (WGS) entry which is preliminary data.</text>
</comment>
<keyword evidence="1" id="KW-0812">Transmembrane</keyword>
<proteinExistence type="predicted"/>
<dbReference type="Proteomes" id="UP001233314">
    <property type="component" value="Unassembled WGS sequence"/>
</dbReference>
<gene>
    <name evidence="2" type="ORF">Q5722_11035</name>
</gene>
<keyword evidence="3" id="KW-1185">Reference proteome</keyword>
<evidence type="ECO:0000313" key="3">
    <source>
        <dbReference type="Proteomes" id="UP001233314"/>
    </source>
</evidence>